<feature type="region of interest" description="Disordered" evidence="1">
    <location>
        <begin position="25"/>
        <end position="78"/>
    </location>
</feature>
<accession>A0A6G1K4A4</accession>
<reference evidence="2" key="1">
    <citation type="journal article" date="2020" name="Stud. Mycol.">
        <title>101 Dothideomycetes genomes: a test case for predicting lifestyles and emergence of pathogens.</title>
        <authorList>
            <person name="Haridas S."/>
            <person name="Albert R."/>
            <person name="Binder M."/>
            <person name="Bloem J."/>
            <person name="Labutti K."/>
            <person name="Salamov A."/>
            <person name="Andreopoulos B."/>
            <person name="Baker S."/>
            <person name="Barry K."/>
            <person name="Bills G."/>
            <person name="Bluhm B."/>
            <person name="Cannon C."/>
            <person name="Castanera R."/>
            <person name="Culley D."/>
            <person name="Daum C."/>
            <person name="Ezra D."/>
            <person name="Gonzalez J."/>
            <person name="Henrissat B."/>
            <person name="Kuo A."/>
            <person name="Liang C."/>
            <person name="Lipzen A."/>
            <person name="Lutzoni F."/>
            <person name="Magnuson J."/>
            <person name="Mondo S."/>
            <person name="Nolan M."/>
            <person name="Ohm R."/>
            <person name="Pangilinan J."/>
            <person name="Park H.-J."/>
            <person name="Ramirez L."/>
            <person name="Alfaro M."/>
            <person name="Sun H."/>
            <person name="Tritt A."/>
            <person name="Yoshinaga Y."/>
            <person name="Zwiers L.-H."/>
            <person name="Turgeon B."/>
            <person name="Goodwin S."/>
            <person name="Spatafora J."/>
            <person name="Crous P."/>
            <person name="Grigoriev I."/>
        </authorList>
    </citation>
    <scope>NUCLEOTIDE SEQUENCE</scope>
    <source>
        <strain evidence="2">CBS 279.74</strain>
    </source>
</reference>
<proteinExistence type="predicted"/>
<evidence type="ECO:0000256" key="1">
    <source>
        <dbReference type="SAM" id="MobiDB-lite"/>
    </source>
</evidence>
<dbReference type="AlphaFoldDB" id="A0A6G1K4A4"/>
<feature type="compositionally biased region" description="Basic and acidic residues" evidence="1">
    <location>
        <begin position="54"/>
        <end position="70"/>
    </location>
</feature>
<evidence type="ECO:0008006" key="4">
    <source>
        <dbReference type="Google" id="ProtNLM"/>
    </source>
</evidence>
<protein>
    <recommendedName>
        <fullName evidence="4">HNH domain-containing protein</fullName>
    </recommendedName>
</protein>
<organism evidence="2 3">
    <name type="scientific">Pleomassaria siparia CBS 279.74</name>
    <dbReference type="NCBI Taxonomy" id="1314801"/>
    <lineage>
        <taxon>Eukaryota</taxon>
        <taxon>Fungi</taxon>
        <taxon>Dikarya</taxon>
        <taxon>Ascomycota</taxon>
        <taxon>Pezizomycotina</taxon>
        <taxon>Dothideomycetes</taxon>
        <taxon>Pleosporomycetidae</taxon>
        <taxon>Pleosporales</taxon>
        <taxon>Pleomassariaceae</taxon>
        <taxon>Pleomassaria</taxon>
    </lineage>
</organism>
<evidence type="ECO:0000313" key="3">
    <source>
        <dbReference type="Proteomes" id="UP000799428"/>
    </source>
</evidence>
<evidence type="ECO:0000313" key="2">
    <source>
        <dbReference type="EMBL" id="KAF2707355.1"/>
    </source>
</evidence>
<dbReference type="OrthoDB" id="4850648at2759"/>
<dbReference type="Proteomes" id="UP000799428">
    <property type="component" value="Unassembled WGS sequence"/>
</dbReference>
<dbReference type="EMBL" id="MU005774">
    <property type="protein sequence ID" value="KAF2707355.1"/>
    <property type="molecule type" value="Genomic_DNA"/>
</dbReference>
<dbReference type="PANTHER" id="PTHR37827">
    <property type="entry name" value="TUDOR DOMAIN-CONTAINING PROTEIN"/>
    <property type="match status" value="1"/>
</dbReference>
<name>A0A6G1K4A4_9PLEO</name>
<keyword evidence="3" id="KW-1185">Reference proteome</keyword>
<sequence>MTERIPENEQTNYEVFRECVAEPVLKALAEPEEKPKRSRDKKKETRARRHGKNHLYENEKAKQNGQREDEPLGNGNDAEDLGDFIDYLSTDLFTSIPPALRRLTPTAFNETPSLQNAYTLPLPAKTATHLLATLSPTALQTLESYALLPSHCDSLSLSSFFLPIFTSYITSTTTVPQIPIWSTTRTSACELCQREWIPLTYHHLIPRSTHVKVLKRGWHEERKLGSVAWLCRACHSFVHRVATNEELARWWWSVELLEEREDVRKWVDWVGRVRWKAR</sequence>
<dbReference type="PANTHER" id="PTHR37827:SF1">
    <property type="entry name" value="HNH DOMAIN-CONTAINING PROTEIN"/>
    <property type="match status" value="1"/>
</dbReference>
<feature type="compositionally biased region" description="Basic residues" evidence="1">
    <location>
        <begin position="36"/>
        <end position="53"/>
    </location>
</feature>
<gene>
    <name evidence="2" type="ORF">K504DRAFT_384555</name>
</gene>